<sequence>MTTRAFLEIPSLVHEASEEREECPPRHQRGVAMVRLVAMVIYVVAMLAGVVVKTTLGITPIAG</sequence>
<gene>
    <name evidence="2" type="ORF">AUJ44_00495</name>
</gene>
<proteinExistence type="predicted"/>
<evidence type="ECO:0000313" key="3">
    <source>
        <dbReference type="Proteomes" id="UP000183206"/>
    </source>
</evidence>
<dbReference type="AlphaFoldDB" id="A0A1J4V894"/>
<keyword evidence="1" id="KW-0472">Membrane</keyword>
<keyword evidence="1" id="KW-1133">Transmembrane helix</keyword>
<feature type="transmembrane region" description="Helical" evidence="1">
    <location>
        <begin position="36"/>
        <end position="62"/>
    </location>
</feature>
<accession>A0A1J4V894</accession>
<evidence type="ECO:0000256" key="1">
    <source>
        <dbReference type="SAM" id="Phobius"/>
    </source>
</evidence>
<reference evidence="2 3" key="1">
    <citation type="journal article" date="2016" name="Environ. Microbiol.">
        <title>Genomic resolution of a cold subsurface aquifer community provides metabolic insights for novel microbes adapted to high CO concentrations.</title>
        <authorList>
            <person name="Probst A.J."/>
            <person name="Castelle C.J."/>
            <person name="Singh A."/>
            <person name="Brown C.T."/>
            <person name="Anantharaman K."/>
            <person name="Sharon I."/>
            <person name="Hug L.A."/>
            <person name="Burstein D."/>
            <person name="Emerson J.B."/>
            <person name="Thomas B.C."/>
            <person name="Banfield J.F."/>
        </authorList>
    </citation>
    <scope>NUCLEOTIDE SEQUENCE [LARGE SCALE GENOMIC DNA]</scope>
    <source>
        <strain evidence="2">CG1_02_47_685</strain>
    </source>
</reference>
<evidence type="ECO:0000313" key="2">
    <source>
        <dbReference type="EMBL" id="OIO33386.1"/>
    </source>
</evidence>
<dbReference type="Proteomes" id="UP000183206">
    <property type="component" value="Unassembled WGS sequence"/>
</dbReference>
<keyword evidence="1" id="KW-0812">Transmembrane</keyword>
<protein>
    <submittedName>
        <fullName evidence="2">Uncharacterized protein</fullName>
    </submittedName>
</protein>
<dbReference type="EMBL" id="MNVO01000009">
    <property type="protein sequence ID" value="OIO33386.1"/>
    <property type="molecule type" value="Genomic_DNA"/>
</dbReference>
<organism evidence="2 3">
    <name type="scientific">Candidatus Nomurabacteria bacterium CG1_02_47_685</name>
    <dbReference type="NCBI Taxonomy" id="1805282"/>
    <lineage>
        <taxon>Bacteria</taxon>
        <taxon>Candidatus Nomuraibacteriota</taxon>
    </lineage>
</organism>
<name>A0A1J4V894_9BACT</name>
<comment type="caution">
    <text evidence="2">The sequence shown here is derived from an EMBL/GenBank/DDBJ whole genome shotgun (WGS) entry which is preliminary data.</text>
</comment>